<protein>
    <recommendedName>
        <fullName evidence="1">Rhodanese domain-containing protein</fullName>
    </recommendedName>
</protein>
<feature type="domain" description="Rhodanese" evidence="1">
    <location>
        <begin position="19"/>
        <end position="119"/>
    </location>
</feature>
<evidence type="ECO:0000259" key="1">
    <source>
        <dbReference type="PROSITE" id="PS50206"/>
    </source>
</evidence>
<dbReference type="InterPro" id="IPR052367">
    <property type="entry name" value="Thiosulfate_ST/Rhodanese-like"/>
</dbReference>
<organism evidence="2 3">
    <name type="scientific">Ceratopteris richardii</name>
    <name type="common">Triangle waterfern</name>
    <dbReference type="NCBI Taxonomy" id="49495"/>
    <lineage>
        <taxon>Eukaryota</taxon>
        <taxon>Viridiplantae</taxon>
        <taxon>Streptophyta</taxon>
        <taxon>Embryophyta</taxon>
        <taxon>Tracheophyta</taxon>
        <taxon>Polypodiopsida</taxon>
        <taxon>Polypodiidae</taxon>
        <taxon>Polypodiales</taxon>
        <taxon>Pteridineae</taxon>
        <taxon>Pteridaceae</taxon>
        <taxon>Parkerioideae</taxon>
        <taxon>Ceratopteris</taxon>
    </lineage>
</organism>
<comment type="caution">
    <text evidence="2">The sequence shown here is derived from an EMBL/GenBank/DDBJ whole genome shotgun (WGS) entry which is preliminary data.</text>
</comment>
<dbReference type="OrthoDB" id="566238at2759"/>
<evidence type="ECO:0000313" key="2">
    <source>
        <dbReference type="EMBL" id="KAH7279488.1"/>
    </source>
</evidence>
<dbReference type="PANTHER" id="PTHR45431">
    <property type="entry name" value="RHODANESE-LIKE DOMAIN-CONTAINING PROTEIN 15, CHLOROPLASTIC"/>
    <property type="match status" value="1"/>
</dbReference>
<proteinExistence type="predicted"/>
<dbReference type="CDD" id="cd00158">
    <property type="entry name" value="RHOD"/>
    <property type="match status" value="1"/>
</dbReference>
<dbReference type="Gene3D" id="3.40.250.10">
    <property type="entry name" value="Rhodanese-like domain"/>
    <property type="match status" value="1"/>
</dbReference>
<name>A0A8T2Q783_CERRI</name>
<dbReference type="Pfam" id="PF00581">
    <property type="entry name" value="Rhodanese"/>
    <property type="match status" value="1"/>
</dbReference>
<sequence length="120" mass="13090">MTTSADSLTVTVDVACQLLKEGYKYLDVRTPEEYAKGHAEGALNVPFMFKEETGMVKNATFIEDVSKHLKKDEKFIVACQSGRRSLMASNSLIAEGFTGVKDMGGGFTAWVECGQKAVLD</sequence>
<dbReference type="PROSITE" id="PS50206">
    <property type="entry name" value="RHODANESE_3"/>
    <property type="match status" value="1"/>
</dbReference>
<dbReference type="EMBL" id="CM035442">
    <property type="protein sequence ID" value="KAH7279488.1"/>
    <property type="molecule type" value="Genomic_DNA"/>
</dbReference>
<dbReference type="AlphaFoldDB" id="A0A8T2Q783"/>
<evidence type="ECO:0000313" key="3">
    <source>
        <dbReference type="Proteomes" id="UP000825935"/>
    </source>
</evidence>
<gene>
    <name evidence="2" type="ORF">KP509_37G021900</name>
</gene>
<reference evidence="2" key="1">
    <citation type="submission" date="2021-08" db="EMBL/GenBank/DDBJ databases">
        <title>WGS assembly of Ceratopteris richardii.</title>
        <authorList>
            <person name="Marchant D.B."/>
            <person name="Chen G."/>
            <person name="Jenkins J."/>
            <person name="Shu S."/>
            <person name="Leebens-Mack J."/>
            <person name="Grimwood J."/>
            <person name="Schmutz J."/>
            <person name="Soltis P."/>
            <person name="Soltis D."/>
            <person name="Chen Z.-H."/>
        </authorList>
    </citation>
    <scope>NUCLEOTIDE SEQUENCE</scope>
    <source>
        <strain evidence="2">Whitten #5841</strain>
        <tissue evidence="2">Leaf</tissue>
    </source>
</reference>
<dbReference type="PANTHER" id="PTHR45431:SF3">
    <property type="entry name" value="RHODANESE-LIKE DOMAIN-CONTAINING PROTEIN 15, CHLOROPLASTIC"/>
    <property type="match status" value="1"/>
</dbReference>
<accession>A0A8T2Q783</accession>
<keyword evidence="3" id="KW-1185">Reference proteome</keyword>
<dbReference type="Proteomes" id="UP000825935">
    <property type="component" value="Chromosome 37"/>
</dbReference>
<dbReference type="OMA" id="GEGMGCQ"/>
<dbReference type="InterPro" id="IPR036873">
    <property type="entry name" value="Rhodanese-like_dom_sf"/>
</dbReference>
<dbReference type="InterPro" id="IPR001763">
    <property type="entry name" value="Rhodanese-like_dom"/>
</dbReference>
<dbReference type="SUPFAM" id="SSF52821">
    <property type="entry name" value="Rhodanese/Cell cycle control phosphatase"/>
    <property type="match status" value="1"/>
</dbReference>
<dbReference type="SMART" id="SM00450">
    <property type="entry name" value="RHOD"/>
    <property type="match status" value="1"/>
</dbReference>